<dbReference type="AlphaFoldDB" id="A0A2G2W804"/>
<sequence>MKRVHLIRGEDETEDVFLNRASQSSLPNYGETNGSIPLHPQPLNVAPISCVPYTGPPLPYGYHADSVLVKASRISSSKHINSQQHAGGQPKMVFSPACPAREEWDNLINHANGGVALTGSALLGRLGHSLV</sequence>
<proteinExistence type="predicted"/>
<gene>
    <name evidence="1" type="ORF">CQW23_20219</name>
</gene>
<dbReference type="PANTHER" id="PTHR34661:SF8">
    <property type="entry name" value="ALPHA-CRYSTALLIN DOMAIN-CONTAINING PROTEIN 22.3"/>
    <property type="match status" value="1"/>
</dbReference>
<comment type="caution">
    <text evidence="1">The sequence shown here is derived from an EMBL/GenBank/DDBJ whole genome shotgun (WGS) entry which is preliminary data.</text>
</comment>
<dbReference type="PANTHER" id="PTHR34661">
    <property type="entry name" value="INCREASED DNA METHYLATION 3"/>
    <property type="match status" value="1"/>
</dbReference>
<dbReference type="Proteomes" id="UP000224567">
    <property type="component" value="Unassembled WGS sequence"/>
</dbReference>
<dbReference type="GO" id="GO:0005634">
    <property type="term" value="C:nucleus"/>
    <property type="evidence" value="ECO:0007669"/>
    <property type="project" value="TreeGrafter"/>
</dbReference>
<keyword evidence="2" id="KW-1185">Reference proteome</keyword>
<dbReference type="InterPro" id="IPR039321">
    <property type="entry name" value="IDM2/3-like"/>
</dbReference>
<dbReference type="OrthoDB" id="1271288at2759"/>
<organism evidence="1 2">
    <name type="scientific">Capsicum baccatum</name>
    <name type="common">Peruvian pepper</name>
    <dbReference type="NCBI Taxonomy" id="33114"/>
    <lineage>
        <taxon>Eukaryota</taxon>
        <taxon>Viridiplantae</taxon>
        <taxon>Streptophyta</taxon>
        <taxon>Embryophyta</taxon>
        <taxon>Tracheophyta</taxon>
        <taxon>Spermatophyta</taxon>
        <taxon>Magnoliopsida</taxon>
        <taxon>eudicotyledons</taxon>
        <taxon>Gunneridae</taxon>
        <taxon>Pentapetalae</taxon>
        <taxon>asterids</taxon>
        <taxon>lamiids</taxon>
        <taxon>Solanales</taxon>
        <taxon>Solanaceae</taxon>
        <taxon>Solanoideae</taxon>
        <taxon>Capsiceae</taxon>
        <taxon>Capsicum</taxon>
    </lineage>
</organism>
<dbReference type="EMBL" id="MLFT02000008">
    <property type="protein sequence ID" value="PHT41365.1"/>
    <property type="molecule type" value="Genomic_DNA"/>
</dbReference>
<evidence type="ECO:0000313" key="2">
    <source>
        <dbReference type="Proteomes" id="UP000224567"/>
    </source>
</evidence>
<name>A0A2G2W804_CAPBA</name>
<protein>
    <submittedName>
        <fullName evidence="1">Uncharacterized protein</fullName>
    </submittedName>
</protein>
<reference evidence="2" key="2">
    <citation type="journal article" date="2017" name="J. Anim. Genet.">
        <title>Multiple reference genome sequences of hot pepper reveal the massive evolution of plant disease resistance genes by retroduplication.</title>
        <authorList>
            <person name="Kim S."/>
            <person name="Park J."/>
            <person name="Yeom S.-I."/>
            <person name="Kim Y.-M."/>
            <person name="Seo E."/>
            <person name="Kim K.-T."/>
            <person name="Kim M.-S."/>
            <person name="Lee J.M."/>
            <person name="Cheong K."/>
            <person name="Shin H.-S."/>
            <person name="Kim S.-B."/>
            <person name="Han K."/>
            <person name="Lee J."/>
            <person name="Park M."/>
            <person name="Lee H.-A."/>
            <person name="Lee H.-Y."/>
            <person name="Lee Y."/>
            <person name="Oh S."/>
            <person name="Lee J.H."/>
            <person name="Choi E."/>
            <person name="Choi E."/>
            <person name="Lee S.E."/>
            <person name="Jeon J."/>
            <person name="Kim H."/>
            <person name="Choi G."/>
            <person name="Song H."/>
            <person name="Lee J."/>
            <person name="Lee S.-C."/>
            <person name="Kwon J.-K."/>
            <person name="Lee H.-Y."/>
            <person name="Koo N."/>
            <person name="Hong Y."/>
            <person name="Kim R.W."/>
            <person name="Kang W.-H."/>
            <person name="Huh J.H."/>
            <person name="Kang B.-C."/>
            <person name="Yang T.-J."/>
            <person name="Lee Y.-H."/>
            <person name="Bennetzen J.L."/>
            <person name="Choi D."/>
        </authorList>
    </citation>
    <scope>NUCLEOTIDE SEQUENCE [LARGE SCALE GENOMIC DNA]</scope>
    <source>
        <strain evidence="2">cv. PBC81</strain>
    </source>
</reference>
<evidence type="ECO:0000313" key="1">
    <source>
        <dbReference type="EMBL" id="PHT41365.1"/>
    </source>
</evidence>
<accession>A0A2G2W804</accession>
<reference evidence="1 2" key="1">
    <citation type="journal article" date="2017" name="Genome Biol.">
        <title>New reference genome sequences of hot pepper reveal the massive evolution of plant disease-resistance genes by retroduplication.</title>
        <authorList>
            <person name="Kim S."/>
            <person name="Park J."/>
            <person name="Yeom S.I."/>
            <person name="Kim Y.M."/>
            <person name="Seo E."/>
            <person name="Kim K.T."/>
            <person name="Kim M.S."/>
            <person name="Lee J.M."/>
            <person name="Cheong K."/>
            <person name="Shin H.S."/>
            <person name="Kim S.B."/>
            <person name="Han K."/>
            <person name="Lee J."/>
            <person name="Park M."/>
            <person name="Lee H.A."/>
            <person name="Lee H.Y."/>
            <person name="Lee Y."/>
            <person name="Oh S."/>
            <person name="Lee J.H."/>
            <person name="Choi E."/>
            <person name="Choi E."/>
            <person name="Lee S.E."/>
            <person name="Jeon J."/>
            <person name="Kim H."/>
            <person name="Choi G."/>
            <person name="Song H."/>
            <person name="Lee J."/>
            <person name="Lee S.C."/>
            <person name="Kwon J.K."/>
            <person name="Lee H.Y."/>
            <person name="Koo N."/>
            <person name="Hong Y."/>
            <person name="Kim R.W."/>
            <person name="Kang W.H."/>
            <person name="Huh J.H."/>
            <person name="Kang B.C."/>
            <person name="Yang T.J."/>
            <person name="Lee Y.H."/>
            <person name="Bennetzen J.L."/>
            <person name="Choi D."/>
        </authorList>
    </citation>
    <scope>NUCLEOTIDE SEQUENCE [LARGE SCALE GENOMIC DNA]</scope>
    <source>
        <strain evidence="2">cv. PBC81</strain>
    </source>
</reference>